<comment type="PTM">
    <text evidence="7">4'-phosphopantetheine is transferred from CoA to a specific serine of apo-ACP by AcpS. This modification is essential for activity because fatty acids are bound in thioester linkage to the sulfhydryl of the prosthetic group.</text>
</comment>
<keyword evidence="2 7" id="KW-0444">Lipid biosynthesis</keyword>
<dbReference type="HAMAP" id="MF_01217">
    <property type="entry name" value="Acyl_carrier"/>
    <property type="match status" value="1"/>
</dbReference>
<evidence type="ECO:0000313" key="11">
    <source>
        <dbReference type="EMBL" id="AXE38997.1"/>
    </source>
</evidence>
<dbReference type="Pfam" id="PF00550">
    <property type="entry name" value="PP-binding"/>
    <property type="match status" value="1"/>
</dbReference>
<keyword evidence="5 7" id="KW-0443">Lipid metabolism</keyword>
<evidence type="ECO:0000313" key="12">
    <source>
        <dbReference type="Proteomes" id="UP000251995"/>
    </source>
</evidence>
<comment type="similarity">
    <text evidence="7">Belongs to the acyl carrier protein (ACP) family.</text>
</comment>
<dbReference type="NCBIfam" id="TIGR00517">
    <property type="entry name" value="acyl_carrier"/>
    <property type="match status" value="1"/>
</dbReference>
<evidence type="ECO:0000256" key="9">
    <source>
        <dbReference type="RuleBase" id="RU003545"/>
    </source>
</evidence>
<keyword evidence="7" id="KW-0963">Cytoplasm</keyword>
<dbReference type="SUPFAM" id="SSF47336">
    <property type="entry name" value="ACP-like"/>
    <property type="match status" value="1"/>
</dbReference>
<evidence type="ECO:0000256" key="4">
    <source>
        <dbReference type="ARBA" id="ARBA00022832"/>
    </source>
</evidence>
<dbReference type="UniPathway" id="UPA00094"/>
<dbReference type="Gene3D" id="1.10.1200.10">
    <property type="entry name" value="ACP-like"/>
    <property type="match status" value="1"/>
</dbReference>
<dbReference type="PANTHER" id="PTHR20863">
    <property type="entry name" value="ACYL CARRIER PROTEIN"/>
    <property type="match status" value="1"/>
</dbReference>
<keyword evidence="12" id="KW-1185">Reference proteome</keyword>
<organism evidence="11 12">
    <name type="scientific">Acidipropionibacterium virtanenii</name>
    <dbReference type="NCBI Taxonomy" id="2057246"/>
    <lineage>
        <taxon>Bacteria</taxon>
        <taxon>Bacillati</taxon>
        <taxon>Actinomycetota</taxon>
        <taxon>Actinomycetes</taxon>
        <taxon>Propionibacteriales</taxon>
        <taxon>Propionibacteriaceae</taxon>
        <taxon>Acidipropionibacterium</taxon>
    </lineage>
</organism>
<keyword evidence="6 7" id="KW-0275">Fatty acid biosynthesis</keyword>
<comment type="function">
    <text evidence="7 9">Carrier of the growing fatty acid chain in fatty acid biosynthesis.</text>
</comment>
<dbReference type="PROSITE" id="PS50075">
    <property type="entry name" value="CARRIER"/>
    <property type="match status" value="1"/>
</dbReference>
<name>A0A344UUP9_9ACTN</name>
<comment type="PTM">
    <text evidence="9">4'-phosphopantetheine is transferred from CoA to a specific serine of apo-ACP by acpS.</text>
</comment>
<protein>
    <recommendedName>
        <fullName evidence="7 8">Acyl carrier protein</fullName>
        <shortName evidence="7">ACP</shortName>
    </recommendedName>
</protein>
<evidence type="ECO:0000256" key="8">
    <source>
        <dbReference type="NCBIfam" id="TIGR00517"/>
    </source>
</evidence>
<gene>
    <name evidence="11" type="primary">acpP_2</name>
    <name evidence="7" type="synonym">acpP</name>
    <name evidence="11" type="ORF">JS278_01838</name>
</gene>
<dbReference type="EMBL" id="CP025198">
    <property type="protein sequence ID" value="AXE38997.1"/>
    <property type="molecule type" value="Genomic_DNA"/>
</dbReference>
<evidence type="ECO:0000256" key="7">
    <source>
        <dbReference type="HAMAP-Rule" id="MF_01217"/>
    </source>
</evidence>
<dbReference type="NCBIfam" id="NF002150">
    <property type="entry name" value="PRK00982.1-4"/>
    <property type="match status" value="1"/>
</dbReference>
<sequence length="81" mass="8771">MADNAQVLSDIADIVNDITGVDQAEVTAEKSFTDDLDVDSLSMVEIVYACEEKFGVEIPDDKSKDLKTVQDAIDFVTANQG</sequence>
<proteinExistence type="inferred from homology"/>
<reference evidence="11 12" key="1">
    <citation type="submission" date="2017-12" db="EMBL/GenBank/DDBJ databases">
        <title>The whole genome sequence of the Acidipropionibacterium virtanenii sp. nov. type strain JS278.</title>
        <authorList>
            <person name="Laine P."/>
            <person name="Deptula P."/>
            <person name="Varmanen P."/>
            <person name="Auvinen P."/>
        </authorList>
    </citation>
    <scope>NUCLEOTIDE SEQUENCE [LARGE SCALE GENOMIC DNA]</scope>
    <source>
        <strain evidence="11 12">JS278</strain>
    </source>
</reference>
<dbReference type="AlphaFoldDB" id="A0A344UUP9"/>
<dbReference type="GO" id="GO:0009245">
    <property type="term" value="P:lipid A biosynthetic process"/>
    <property type="evidence" value="ECO:0007669"/>
    <property type="project" value="TreeGrafter"/>
</dbReference>
<evidence type="ECO:0000259" key="10">
    <source>
        <dbReference type="PROSITE" id="PS50075"/>
    </source>
</evidence>
<dbReference type="GO" id="GO:0016020">
    <property type="term" value="C:membrane"/>
    <property type="evidence" value="ECO:0007669"/>
    <property type="project" value="GOC"/>
</dbReference>
<evidence type="ECO:0000256" key="1">
    <source>
        <dbReference type="ARBA" id="ARBA00022450"/>
    </source>
</evidence>
<dbReference type="InterPro" id="IPR003231">
    <property type="entry name" value="ACP"/>
</dbReference>
<feature type="domain" description="Carrier" evidence="10">
    <location>
        <begin position="2"/>
        <end position="80"/>
    </location>
</feature>
<comment type="subcellular location">
    <subcellularLocation>
        <location evidence="7">Cytoplasm</location>
    </subcellularLocation>
</comment>
<keyword evidence="1 7" id="KW-0596">Phosphopantetheine</keyword>
<evidence type="ECO:0000256" key="6">
    <source>
        <dbReference type="ARBA" id="ARBA00023160"/>
    </source>
</evidence>
<dbReference type="GO" id="GO:0000036">
    <property type="term" value="F:acyl carrier activity"/>
    <property type="evidence" value="ECO:0007669"/>
    <property type="project" value="UniProtKB-UniRule"/>
</dbReference>
<dbReference type="InterPro" id="IPR036736">
    <property type="entry name" value="ACP-like_sf"/>
</dbReference>
<dbReference type="NCBIfam" id="NF002148">
    <property type="entry name" value="PRK00982.1-2"/>
    <property type="match status" value="1"/>
</dbReference>
<dbReference type="Proteomes" id="UP000251995">
    <property type="component" value="Chromosome"/>
</dbReference>
<evidence type="ECO:0000256" key="2">
    <source>
        <dbReference type="ARBA" id="ARBA00022516"/>
    </source>
</evidence>
<dbReference type="RefSeq" id="WP_114044918.1">
    <property type="nucleotide sequence ID" value="NZ_CP025198.1"/>
</dbReference>
<comment type="pathway">
    <text evidence="7 9">Lipid metabolism; fatty acid biosynthesis.</text>
</comment>
<accession>A0A344UUP9</accession>
<dbReference type="OrthoDB" id="9804551at2"/>
<dbReference type="PANTHER" id="PTHR20863:SF76">
    <property type="entry name" value="CARRIER DOMAIN-CONTAINING PROTEIN"/>
    <property type="match status" value="1"/>
</dbReference>
<keyword evidence="4 7" id="KW-0276">Fatty acid metabolism</keyword>
<dbReference type="GO" id="GO:0005829">
    <property type="term" value="C:cytosol"/>
    <property type="evidence" value="ECO:0007669"/>
    <property type="project" value="TreeGrafter"/>
</dbReference>
<dbReference type="InterPro" id="IPR009081">
    <property type="entry name" value="PP-bd_ACP"/>
</dbReference>
<dbReference type="NCBIfam" id="NF002147">
    <property type="entry name" value="PRK00982.1-1"/>
    <property type="match status" value="1"/>
</dbReference>
<feature type="modified residue" description="O-(pantetheine 4'-phosphoryl)serine" evidence="7">
    <location>
        <position position="40"/>
    </location>
</feature>
<dbReference type="GO" id="GO:0000035">
    <property type="term" value="F:acyl binding"/>
    <property type="evidence" value="ECO:0007669"/>
    <property type="project" value="TreeGrafter"/>
</dbReference>
<evidence type="ECO:0000256" key="5">
    <source>
        <dbReference type="ARBA" id="ARBA00023098"/>
    </source>
</evidence>
<keyword evidence="3 7" id="KW-0597">Phosphoprotein</keyword>
<dbReference type="KEGG" id="acij:JS278_01838"/>
<evidence type="ECO:0000256" key="3">
    <source>
        <dbReference type="ARBA" id="ARBA00022553"/>
    </source>
</evidence>